<gene>
    <name evidence="2" type="ORF">SVIM_LOCUS268751</name>
</gene>
<name>A0A6N2LSG7_SALVM</name>
<dbReference type="PANTHER" id="PTHR31050:SF3">
    <property type="entry name" value="OS08G0412800 PROTEIN"/>
    <property type="match status" value="1"/>
</dbReference>
<evidence type="ECO:0000256" key="1">
    <source>
        <dbReference type="SAM" id="MobiDB-lite"/>
    </source>
</evidence>
<feature type="region of interest" description="Disordered" evidence="1">
    <location>
        <begin position="1"/>
        <end position="26"/>
    </location>
</feature>
<reference evidence="2" key="1">
    <citation type="submission" date="2019-03" db="EMBL/GenBank/DDBJ databases">
        <authorList>
            <person name="Mank J."/>
            <person name="Almeida P."/>
        </authorList>
    </citation>
    <scope>NUCLEOTIDE SEQUENCE</scope>
    <source>
        <strain evidence="2">78183</strain>
    </source>
</reference>
<dbReference type="InterPro" id="IPR010683">
    <property type="entry name" value="DUF1262"/>
</dbReference>
<protein>
    <submittedName>
        <fullName evidence="2">Uncharacterized protein</fullName>
    </submittedName>
</protein>
<evidence type="ECO:0000313" key="2">
    <source>
        <dbReference type="EMBL" id="VFU44058.1"/>
    </source>
</evidence>
<dbReference type="PANTHER" id="PTHR31050">
    <property type="entry name" value="OS08G0413200 PROTEIN"/>
    <property type="match status" value="1"/>
</dbReference>
<proteinExistence type="predicted"/>
<dbReference type="EMBL" id="CAADRP010001596">
    <property type="protein sequence ID" value="VFU44058.1"/>
    <property type="molecule type" value="Genomic_DNA"/>
</dbReference>
<sequence length="511" mass="57678">MYVTRPLSLYKRNPSALSSPPPEGPNSGILIIQDEEAQPTCCFGLFKSDQVEDLPFPQNKNLRVSYTTSRGTDRPNDTSINRVIFIPVLNQPLSSNQYYVIDRRGRHKGKVHTNATEDDVATCCFGCCIPDMEPVPFDPKDVRQQFEIRKRGWGGYFAKSAAPDGFPPGFLRRKGWRVATSTARDFKLNEAPGLDKNLRDRLPDFHFPLSQTSSASVVVGKWCCPFMFIKEGKLKDQLTASRYYEMTLEQRWEQIFACENGLSGGNSVIVDAAVQREVIAVAGREVEPAERNVVDGIMWFRSSSNAGGEESVGLGLEIVDRMKWEQERAGWLGGDESTYVTVKRVEELGGIGGWKKHGCYVLVERFVLRRMDGSLVLTHDFKHTHQIRSNYHLIYLIHCCSFDPDQGPALNQPLSSNQYYVVERKGKRKGEAYINSKEEDMKTCCFCTSISDLKPQPLDPINIYQQFEIQHCKRGGFAAKSVAPDGFPPDFLRRKGWLASVYLNFKGVPAK</sequence>
<organism evidence="2">
    <name type="scientific">Salix viminalis</name>
    <name type="common">Common osier</name>
    <name type="synonym">Basket willow</name>
    <dbReference type="NCBI Taxonomy" id="40686"/>
    <lineage>
        <taxon>Eukaryota</taxon>
        <taxon>Viridiplantae</taxon>
        <taxon>Streptophyta</taxon>
        <taxon>Embryophyta</taxon>
        <taxon>Tracheophyta</taxon>
        <taxon>Spermatophyta</taxon>
        <taxon>Magnoliopsida</taxon>
        <taxon>eudicotyledons</taxon>
        <taxon>Gunneridae</taxon>
        <taxon>Pentapetalae</taxon>
        <taxon>rosids</taxon>
        <taxon>fabids</taxon>
        <taxon>Malpighiales</taxon>
        <taxon>Salicaceae</taxon>
        <taxon>Saliceae</taxon>
        <taxon>Salix</taxon>
    </lineage>
</organism>
<dbReference type="AlphaFoldDB" id="A0A6N2LSG7"/>
<accession>A0A6N2LSG7</accession>
<dbReference type="Pfam" id="PF06880">
    <property type="entry name" value="DUF1262"/>
    <property type="match status" value="2"/>
</dbReference>